<dbReference type="PANTHER" id="PTHR43280">
    <property type="entry name" value="ARAC-FAMILY TRANSCRIPTIONAL REGULATOR"/>
    <property type="match status" value="1"/>
</dbReference>
<dbReference type="Gene3D" id="2.60.120.280">
    <property type="entry name" value="Regulatory protein AraC"/>
    <property type="match status" value="1"/>
</dbReference>
<dbReference type="SUPFAM" id="SSF46689">
    <property type="entry name" value="Homeodomain-like"/>
    <property type="match status" value="2"/>
</dbReference>
<protein>
    <submittedName>
        <fullName evidence="5">AraC family transcriptional regulator</fullName>
    </submittedName>
</protein>
<proteinExistence type="predicted"/>
<organism evidence="5">
    <name type="scientific">Paenibacillus sp. BIHB 4019</name>
    <dbReference type="NCBI Taxonomy" id="1870819"/>
    <lineage>
        <taxon>Bacteria</taxon>
        <taxon>Bacillati</taxon>
        <taxon>Bacillota</taxon>
        <taxon>Bacilli</taxon>
        <taxon>Bacillales</taxon>
        <taxon>Paenibacillaceae</taxon>
        <taxon>Paenibacillus</taxon>
    </lineage>
</organism>
<evidence type="ECO:0000256" key="1">
    <source>
        <dbReference type="ARBA" id="ARBA00023015"/>
    </source>
</evidence>
<dbReference type="SUPFAM" id="SSF51215">
    <property type="entry name" value="Regulatory protein AraC"/>
    <property type="match status" value="1"/>
</dbReference>
<dbReference type="GO" id="GO:0043565">
    <property type="term" value="F:sequence-specific DNA binding"/>
    <property type="evidence" value="ECO:0007669"/>
    <property type="project" value="InterPro"/>
</dbReference>
<dbReference type="InterPro" id="IPR037923">
    <property type="entry name" value="HTH-like"/>
</dbReference>
<evidence type="ECO:0000256" key="3">
    <source>
        <dbReference type="ARBA" id="ARBA00023163"/>
    </source>
</evidence>
<dbReference type="Pfam" id="PF02311">
    <property type="entry name" value="AraC_binding"/>
    <property type="match status" value="1"/>
</dbReference>
<dbReference type="PROSITE" id="PS00041">
    <property type="entry name" value="HTH_ARAC_FAMILY_1"/>
    <property type="match status" value="1"/>
</dbReference>
<dbReference type="EMBL" id="CP016808">
    <property type="protein sequence ID" value="ANY66149.1"/>
    <property type="molecule type" value="Genomic_DNA"/>
</dbReference>
<accession>A0A1B2DEN9</accession>
<dbReference type="PANTHER" id="PTHR43280:SF30">
    <property type="entry name" value="MMSAB OPERON REGULATORY PROTEIN"/>
    <property type="match status" value="1"/>
</dbReference>
<dbReference type="SMART" id="SM00342">
    <property type="entry name" value="HTH_ARAC"/>
    <property type="match status" value="1"/>
</dbReference>
<gene>
    <name evidence="5" type="ORF">BBD42_06505</name>
</gene>
<dbReference type="AlphaFoldDB" id="A0A1B2DEN9"/>
<reference evidence="5" key="1">
    <citation type="submission" date="2016-08" db="EMBL/GenBank/DDBJ databases">
        <title>Complete Genome Seqeunce of Paenibacillus sp. BIHB 4019 from tea rhizoplane.</title>
        <authorList>
            <person name="Thakur R."/>
            <person name="Swarnkar M.K."/>
            <person name="Gulati A."/>
        </authorList>
    </citation>
    <scope>NUCLEOTIDE SEQUENCE [LARGE SCALE GENOMIC DNA]</scope>
    <source>
        <strain evidence="5">BIHB4019</strain>
    </source>
</reference>
<dbReference type="Gene3D" id="1.10.10.60">
    <property type="entry name" value="Homeodomain-like"/>
    <property type="match status" value="2"/>
</dbReference>
<evidence type="ECO:0000259" key="4">
    <source>
        <dbReference type="PROSITE" id="PS01124"/>
    </source>
</evidence>
<dbReference type="RefSeq" id="WP_099517520.1">
    <property type="nucleotide sequence ID" value="NZ_CP016808.1"/>
</dbReference>
<dbReference type="InterPro" id="IPR009057">
    <property type="entry name" value="Homeodomain-like_sf"/>
</dbReference>
<keyword evidence="2" id="KW-0238">DNA-binding</keyword>
<keyword evidence="3" id="KW-0804">Transcription</keyword>
<feature type="domain" description="HTH araC/xylS-type" evidence="4">
    <location>
        <begin position="177"/>
        <end position="273"/>
    </location>
</feature>
<name>A0A1B2DEN9_9BACL</name>
<evidence type="ECO:0000256" key="2">
    <source>
        <dbReference type="ARBA" id="ARBA00023125"/>
    </source>
</evidence>
<dbReference type="InterPro" id="IPR018062">
    <property type="entry name" value="HTH_AraC-typ_CS"/>
</dbReference>
<dbReference type="CDD" id="cd06986">
    <property type="entry name" value="cupin_MmsR-like_N"/>
    <property type="match status" value="1"/>
</dbReference>
<dbReference type="InterPro" id="IPR003313">
    <property type="entry name" value="AraC-bd"/>
</dbReference>
<keyword evidence="1" id="KW-0805">Transcription regulation</keyword>
<sequence length="273" mass="31319">MAVFQYNPERPFRDGPDMYLLYWGKEACKPCHLIGPIVRENFKLHFIHKGKGTVKVAGKTYTLTAGQAFLIYPQVLISYESDEKDPWTYSWIGFFGEQAAQIIARTSITPENPVFPMDMKLMPTLYDQLTEAVSHQASSDLRLQAILYEFLSLLVELVPLTESNSSNAARKQEAYIHRSMEFLHAHYSERITMEQLADVLGLDRKYLSFLFKEAVGMPPQQYLLNYRMNKACELLGKGIYSISEVARSVGYQDALLFSKMFKKVKGTPPRNFE</sequence>
<evidence type="ECO:0000313" key="5">
    <source>
        <dbReference type="EMBL" id="ANY66149.1"/>
    </source>
</evidence>
<dbReference type="PROSITE" id="PS01124">
    <property type="entry name" value="HTH_ARAC_FAMILY_2"/>
    <property type="match status" value="1"/>
</dbReference>
<dbReference type="GO" id="GO:0003700">
    <property type="term" value="F:DNA-binding transcription factor activity"/>
    <property type="evidence" value="ECO:0007669"/>
    <property type="project" value="InterPro"/>
</dbReference>
<dbReference type="Pfam" id="PF12833">
    <property type="entry name" value="HTH_18"/>
    <property type="match status" value="1"/>
</dbReference>
<dbReference type="InterPro" id="IPR018060">
    <property type="entry name" value="HTH_AraC"/>
</dbReference>